<dbReference type="Proteomes" id="UP001497045">
    <property type="component" value="Unassembled WGS sequence"/>
</dbReference>
<organism evidence="3 4">
    <name type="scientific">Aurantiacibacter gilvus</name>
    <dbReference type="NCBI Taxonomy" id="3139141"/>
    <lineage>
        <taxon>Bacteria</taxon>
        <taxon>Pseudomonadati</taxon>
        <taxon>Pseudomonadota</taxon>
        <taxon>Alphaproteobacteria</taxon>
        <taxon>Sphingomonadales</taxon>
        <taxon>Erythrobacteraceae</taxon>
        <taxon>Aurantiacibacter</taxon>
    </lineage>
</organism>
<evidence type="ECO:0000313" key="4">
    <source>
        <dbReference type="Proteomes" id="UP001497045"/>
    </source>
</evidence>
<evidence type="ECO:0000256" key="2">
    <source>
        <dbReference type="SAM" id="Coils"/>
    </source>
</evidence>
<dbReference type="PANTHER" id="PTHR31088">
    <property type="entry name" value="MEMBRANE-ASSOCIATED PROTEIN VIPP1, CHLOROPLASTIC"/>
    <property type="match status" value="1"/>
</dbReference>
<dbReference type="RefSeq" id="WP_341673994.1">
    <property type="nucleotide sequence ID" value="NZ_JBBYHV010000002.1"/>
</dbReference>
<keyword evidence="2" id="KW-0175">Coiled coil</keyword>
<protein>
    <submittedName>
        <fullName evidence="3">PspA/IM30 family protein</fullName>
    </submittedName>
</protein>
<accession>A0ABU9IGW7</accession>
<dbReference type="PANTHER" id="PTHR31088:SF6">
    <property type="entry name" value="PHAGE SHOCK PROTEIN A"/>
    <property type="match status" value="1"/>
</dbReference>
<comment type="similarity">
    <text evidence="1">Belongs to the PspA/Vipp/IM30 family.</text>
</comment>
<proteinExistence type="inferred from homology"/>
<dbReference type="Pfam" id="PF04012">
    <property type="entry name" value="PspA_IM30"/>
    <property type="match status" value="1"/>
</dbReference>
<keyword evidence="4" id="KW-1185">Reference proteome</keyword>
<reference evidence="3 4" key="1">
    <citation type="submission" date="2024-04" db="EMBL/GenBank/DDBJ databases">
        <title>Aurantiacibacter sp. DGU6 16S ribosomal RNA gene Genome sequencing and assembly.</title>
        <authorList>
            <person name="Park S."/>
        </authorList>
    </citation>
    <scope>NUCLEOTIDE SEQUENCE [LARGE SCALE GENOMIC DNA]</scope>
    <source>
        <strain evidence="3 4">DGU6</strain>
    </source>
</reference>
<sequence length="214" mass="22897">MLGQFKRLGELVSSNVEALIDKATDPRKMLLLLRTEIEDSILKLTEARAKASSRAKKALRLSEAKAAAADEWTAKAKVAMDKGREDLGRSALLAREGDRAAARELAAEAESAKAELAEIDAAIAELEAKRAETLEQLEAMPAPAKPAPSAASMAADRQRSRIDGMEKRVGFVADKEAPLDPAQVDDELAGLARDSAIEAELAAMRPAKGKRAKK</sequence>
<evidence type="ECO:0000313" key="3">
    <source>
        <dbReference type="EMBL" id="MEL1251441.1"/>
    </source>
</evidence>
<evidence type="ECO:0000256" key="1">
    <source>
        <dbReference type="ARBA" id="ARBA00043985"/>
    </source>
</evidence>
<comment type="caution">
    <text evidence="3">The sequence shown here is derived from an EMBL/GenBank/DDBJ whole genome shotgun (WGS) entry which is preliminary data.</text>
</comment>
<name>A0ABU9IGW7_9SPHN</name>
<gene>
    <name evidence="3" type="ORF">AAEO60_12255</name>
</gene>
<feature type="coiled-coil region" evidence="2">
    <location>
        <begin position="102"/>
        <end position="136"/>
    </location>
</feature>
<dbReference type="InterPro" id="IPR007157">
    <property type="entry name" value="PspA_VIPP1"/>
</dbReference>
<dbReference type="EMBL" id="JBBYHV010000002">
    <property type="protein sequence ID" value="MEL1251441.1"/>
    <property type="molecule type" value="Genomic_DNA"/>
</dbReference>